<keyword evidence="4 12" id="KW-0835">Urea cycle</keyword>
<feature type="binding site" evidence="10">
    <location>
        <position position="148"/>
    </location>
    <ligand>
        <name>Mn(2+)</name>
        <dbReference type="ChEBI" id="CHEBI:29035"/>
        <label>1</label>
    </ligand>
</feature>
<evidence type="ECO:0000256" key="2">
    <source>
        <dbReference type="ARBA" id="ARBA00012168"/>
    </source>
</evidence>
<feature type="binding site" evidence="10">
    <location>
        <position position="252"/>
    </location>
    <ligand>
        <name>Mn(2+)</name>
        <dbReference type="ChEBI" id="CHEBI:29035"/>
        <label>1</label>
    </ligand>
</feature>
<dbReference type="GO" id="GO:0005829">
    <property type="term" value="C:cytosol"/>
    <property type="evidence" value="ECO:0007669"/>
    <property type="project" value="TreeGrafter"/>
</dbReference>
<feature type="binding site" evidence="10">
    <location>
        <position position="122"/>
    </location>
    <ligand>
        <name>Mn(2+)</name>
        <dbReference type="ChEBI" id="CHEBI:29035"/>
        <label>1</label>
    </ligand>
</feature>
<evidence type="ECO:0000313" key="13">
    <source>
        <dbReference type="EMBL" id="KAG8183479.1"/>
    </source>
</evidence>
<evidence type="ECO:0000313" key="14">
    <source>
        <dbReference type="Proteomes" id="UP000827092"/>
    </source>
</evidence>
<name>A0AAV6UHE1_9ARAC</name>
<dbReference type="GO" id="GO:0000050">
    <property type="term" value="P:urea cycle"/>
    <property type="evidence" value="ECO:0007669"/>
    <property type="project" value="UniProtKB-KW"/>
</dbReference>
<dbReference type="AlphaFoldDB" id="A0AAV6UHE1"/>
<dbReference type="InterPro" id="IPR014033">
    <property type="entry name" value="Arginase"/>
</dbReference>
<feature type="binding site" evidence="10">
    <location>
        <position position="254"/>
    </location>
    <ligand>
        <name>Mn(2+)</name>
        <dbReference type="ChEBI" id="CHEBI:29035"/>
        <label>1</label>
    </ligand>
</feature>
<comment type="caution">
    <text evidence="13">The sequence shown here is derived from an EMBL/GenBank/DDBJ whole genome shotgun (WGS) entry which is preliminary data.</text>
</comment>
<comment type="pathway">
    <text evidence="1 12">Nitrogen metabolism; urea cycle; L-ornithine and urea from L-arginine: step 1/1.</text>
</comment>
<evidence type="ECO:0000256" key="8">
    <source>
        <dbReference type="ARBA" id="ARBA00023211"/>
    </source>
</evidence>
<reference evidence="13 14" key="1">
    <citation type="journal article" date="2022" name="Nat. Ecol. Evol.">
        <title>A masculinizing supergene underlies an exaggerated male reproductive morph in a spider.</title>
        <authorList>
            <person name="Hendrickx F."/>
            <person name="De Corte Z."/>
            <person name="Sonet G."/>
            <person name="Van Belleghem S.M."/>
            <person name="Kostlbacher S."/>
            <person name="Vangestel C."/>
        </authorList>
    </citation>
    <scope>NUCLEOTIDE SEQUENCE [LARGE SCALE GENOMIC DNA]</scope>
    <source>
        <strain evidence="13">W744_W776</strain>
    </source>
</reference>
<dbReference type="FunFam" id="3.40.800.10:FF:000012">
    <property type="entry name" value="Arginase"/>
    <property type="match status" value="1"/>
</dbReference>
<dbReference type="GO" id="GO:0006525">
    <property type="term" value="P:arginine metabolic process"/>
    <property type="evidence" value="ECO:0007669"/>
    <property type="project" value="UniProtKB-KW"/>
</dbReference>
<keyword evidence="7 12" id="KW-0378">Hydrolase</keyword>
<proteinExistence type="inferred from homology"/>
<dbReference type="PROSITE" id="PS51409">
    <property type="entry name" value="ARGINASE_2"/>
    <property type="match status" value="1"/>
</dbReference>
<feature type="binding site" evidence="10">
    <location>
        <position position="146"/>
    </location>
    <ligand>
        <name>Mn(2+)</name>
        <dbReference type="ChEBI" id="CHEBI:29035"/>
        <label>1</label>
    </ligand>
</feature>
<dbReference type="EC" id="3.5.3.1" evidence="2 12"/>
<evidence type="ECO:0000256" key="11">
    <source>
        <dbReference type="PROSITE-ProRule" id="PRU00742"/>
    </source>
</evidence>
<evidence type="ECO:0000256" key="3">
    <source>
        <dbReference type="ARBA" id="ARBA00018123"/>
    </source>
</evidence>
<evidence type="ECO:0000256" key="10">
    <source>
        <dbReference type="PIRSR" id="PIRSR036979-1"/>
    </source>
</evidence>
<sequence>MLTCFRVSKSTFYNFLSTRQLTKFSSNRIGILGAPFRRGQPKKGVEEAPDALRKHGLLSQLQLLGLDVKDYKNLSFEGGLECSTNHKLKYTSTVAAACEKVSEAVKNILLDGRKCVTIGGDHSLGMGTVHGHSQVHDVCLLWIDAHADINTSQTTPSGNFHGMSCSFLLKELHKYNSFLPEFKWLNPCLDKCNLAYIGLRDIDPGEKLILKKENILHFTMQEVDKLGIYEVTQRALEAINPLGNLSLHVSFDIDSIDKLIAPSTGTPVHGGLTVREILSIAEEVSKVDSFRALDIVEVNPLLGNEQQVLQTLDVATLAIKAFLGDKRQESFKKELQHIPLA</sequence>
<feature type="binding site" evidence="10">
    <location>
        <position position="144"/>
    </location>
    <ligand>
        <name>Mn(2+)</name>
        <dbReference type="ChEBI" id="CHEBI:29035"/>
        <label>1</label>
    </ligand>
</feature>
<keyword evidence="6 10" id="KW-0479">Metal-binding</keyword>
<gene>
    <name evidence="13" type="ORF">JTE90_001046</name>
</gene>
<dbReference type="Proteomes" id="UP000827092">
    <property type="component" value="Unassembled WGS sequence"/>
</dbReference>
<keyword evidence="14" id="KW-1185">Reference proteome</keyword>
<comment type="similarity">
    <text evidence="11 12">Belongs to the arginase family.</text>
</comment>
<dbReference type="GO" id="GO:0004053">
    <property type="term" value="F:arginase activity"/>
    <property type="evidence" value="ECO:0007669"/>
    <property type="project" value="UniProtKB-EC"/>
</dbReference>
<dbReference type="NCBIfam" id="TIGR01229">
    <property type="entry name" value="rocF_arginase"/>
    <property type="match status" value="1"/>
</dbReference>
<evidence type="ECO:0000256" key="6">
    <source>
        <dbReference type="ARBA" id="ARBA00022723"/>
    </source>
</evidence>
<dbReference type="PANTHER" id="PTHR43782:SF3">
    <property type="entry name" value="ARGINASE"/>
    <property type="match status" value="1"/>
</dbReference>
<evidence type="ECO:0000256" key="5">
    <source>
        <dbReference type="ARBA" id="ARBA00022503"/>
    </source>
</evidence>
<accession>A0AAV6UHE1</accession>
<evidence type="ECO:0000256" key="12">
    <source>
        <dbReference type="RuleBase" id="RU361159"/>
    </source>
</evidence>
<dbReference type="InterPro" id="IPR006035">
    <property type="entry name" value="Ureohydrolase"/>
</dbReference>
<keyword evidence="5 12" id="KW-0056">Arginine metabolism</keyword>
<keyword evidence="8 10" id="KW-0464">Manganese</keyword>
<protein>
    <recommendedName>
        <fullName evidence="3 12">Arginase</fullName>
        <ecNumber evidence="2 12">3.5.3.1</ecNumber>
    </recommendedName>
</protein>
<dbReference type="SUPFAM" id="SSF52768">
    <property type="entry name" value="Arginase/deacetylase"/>
    <property type="match status" value="1"/>
</dbReference>
<dbReference type="PANTHER" id="PTHR43782">
    <property type="entry name" value="ARGINASE"/>
    <property type="match status" value="1"/>
</dbReference>
<dbReference type="GO" id="GO:0030145">
    <property type="term" value="F:manganese ion binding"/>
    <property type="evidence" value="ECO:0007669"/>
    <property type="project" value="TreeGrafter"/>
</dbReference>
<evidence type="ECO:0000256" key="1">
    <source>
        <dbReference type="ARBA" id="ARBA00005098"/>
    </source>
</evidence>
<evidence type="ECO:0000256" key="7">
    <source>
        <dbReference type="ARBA" id="ARBA00022801"/>
    </source>
</evidence>
<comment type="cofactor">
    <cofactor evidence="10 12">
        <name>Mn(2+)</name>
        <dbReference type="ChEBI" id="CHEBI:29035"/>
    </cofactor>
    <text evidence="10 12">Binds 2 manganese ions per subunit.</text>
</comment>
<dbReference type="CDD" id="cd09989">
    <property type="entry name" value="Arginase"/>
    <property type="match status" value="1"/>
</dbReference>
<dbReference type="EMBL" id="JAFNEN010000415">
    <property type="protein sequence ID" value="KAG8183479.1"/>
    <property type="molecule type" value="Genomic_DNA"/>
</dbReference>
<dbReference type="Gene3D" id="3.40.800.10">
    <property type="entry name" value="Ureohydrolase domain"/>
    <property type="match status" value="1"/>
</dbReference>
<evidence type="ECO:0000256" key="4">
    <source>
        <dbReference type="ARBA" id="ARBA00022436"/>
    </source>
</evidence>
<dbReference type="Pfam" id="PF00491">
    <property type="entry name" value="Arginase"/>
    <property type="match status" value="1"/>
</dbReference>
<organism evidence="13 14">
    <name type="scientific">Oedothorax gibbosus</name>
    <dbReference type="NCBI Taxonomy" id="931172"/>
    <lineage>
        <taxon>Eukaryota</taxon>
        <taxon>Metazoa</taxon>
        <taxon>Ecdysozoa</taxon>
        <taxon>Arthropoda</taxon>
        <taxon>Chelicerata</taxon>
        <taxon>Arachnida</taxon>
        <taxon>Araneae</taxon>
        <taxon>Araneomorphae</taxon>
        <taxon>Entelegynae</taxon>
        <taxon>Araneoidea</taxon>
        <taxon>Linyphiidae</taxon>
        <taxon>Erigoninae</taxon>
        <taxon>Oedothorax</taxon>
    </lineage>
</organism>
<comment type="catalytic activity">
    <reaction evidence="9 12">
        <text>L-arginine + H2O = urea + L-ornithine</text>
        <dbReference type="Rhea" id="RHEA:20569"/>
        <dbReference type="ChEBI" id="CHEBI:15377"/>
        <dbReference type="ChEBI" id="CHEBI:16199"/>
        <dbReference type="ChEBI" id="CHEBI:32682"/>
        <dbReference type="ChEBI" id="CHEBI:46911"/>
        <dbReference type="EC" id="3.5.3.1"/>
    </reaction>
</comment>
<dbReference type="PIRSF" id="PIRSF036979">
    <property type="entry name" value="Arginase"/>
    <property type="match status" value="1"/>
</dbReference>
<dbReference type="InterPro" id="IPR023696">
    <property type="entry name" value="Ureohydrolase_dom_sf"/>
</dbReference>
<evidence type="ECO:0000256" key="9">
    <source>
        <dbReference type="ARBA" id="ARBA00047391"/>
    </source>
</evidence>
<dbReference type="GO" id="GO:0005634">
    <property type="term" value="C:nucleus"/>
    <property type="evidence" value="ECO:0007669"/>
    <property type="project" value="TreeGrafter"/>
</dbReference>
<dbReference type="PRINTS" id="PR00116">
    <property type="entry name" value="ARGINASE"/>
</dbReference>